<dbReference type="Gene3D" id="1.10.287.1490">
    <property type="match status" value="1"/>
</dbReference>
<evidence type="ECO:0000256" key="1">
    <source>
        <dbReference type="SAM" id="Coils"/>
    </source>
</evidence>
<dbReference type="AlphaFoldDB" id="A0A6C1AZZ4"/>
<gene>
    <name evidence="3" type="ORF">G3580_00390</name>
</gene>
<reference evidence="3 4" key="1">
    <citation type="submission" date="2020-02" db="EMBL/GenBank/DDBJ databases">
        <title>Nitrogenibacter mangrovi gen. nov., sp. nov. isolated from mangrove sediment, a denitrifying betaproteobacterium.</title>
        <authorList>
            <person name="Liao H."/>
            <person name="Tian Y."/>
        </authorList>
    </citation>
    <scope>NUCLEOTIDE SEQUENCE [LARGE SCALE GENOMIC DNA]</scope>
    <source>
        <strain evidence="3 4">M9-3-2</strain>
    </source>
</reference>
<evidence type="ECO:0000256" key="2">
    <source>
        <dbReference type="SAM" id="SignalP"/>
    </source>
</evidence>
<accession>A0A6C1AZZ4</accession>
<proteinExistence type="predicted"/>
<dbReference type="EMBL" id="CP048836">
    <property type="protein sequence ID" value="QID16215.1"/>
    <property type="molecule type" value="Genomic_DNA"/>
</dbReference>
<evidence type="ECO:0000313" key="3">
    <source>
        <dbReference type="EMBL" id="QID16215.1"/>
    </source>
</evidence>
<evidence type="ECO:0008006" key="5">
    <source>
        <dbReference type="Google" id="ProtNLM"/>
    </source>
</evidence>
<evidence type="ECO:0000313" key="4">
    <source>
        <dbReference type="Proteomes" id="UP000501991"/>
    </source>
</evidence>
<keyword evidence="4" id="KW-1185">Reference proteome</keyword>
<keyword evidence="1" id="KW-0175">Coiled coil</keyword>
<feature type="coiled-coil region" evidence="1">
    <location>
        <begin position="28"/>
        <end position="111"/>
    </location>
</feature>
<organism evidence="3 4">
    <name type="scientific">Nitrogeniibacter mangrovi</name>
    <dbReference type="NCBI Taxonomy" id="2016596"/>
    <lineage>
        <taxon>Bacteria</taxon>
        <taxon>Pseudomonadati</taxon>
        <taxon>Pseudomonadota</taxon>
        <taxon>Betaproteobacteria</taxon>
        <taxon>Rhodocyclales</taxon>
        <taxon>Zoogloeaceae</taxon>
        <taxon>Nitrogeniibacter</taxon>
    </lineage>
</organism>
<dbReference type="KEGG" id="azq:G3580_00390"/>
<keyword evidence="2" id="KW-0732">Signal</keyword>
<feature type="signal peptide" evidence="2">
    <location>
        <begin position="1"/>
        <end position="20"/>
    </location>
</feature>
<protein>
    <recommendedName>
        <fullName evidence="5">DNA repair protein</fullName>
    </recommendedName>
</protein>
<sequence length="209" mass="22045">MLRLFAIILAGLLASAPAQAQSAGDAQIRQLRLQVRQSMQAARDAQQAAAKAQSEVSAAQAEKADIAASLDKAESARGALASRVRALQAERKQLEARVAKLEADLAAERDAGQQTRAKLDAQTRARARAEADGARQGAALRTCRVHNGELAGAADDLLHAYEAKGIFSVLGEAEPFTGIGRVRLENLIETYRDKVDAAREPAGGPADPS</sequence>
<dbReference type="RefSeq" id="WP_173763381.1">
    <property type="nucleotide sequence ID" value="NZ_CP048836.1"/>
</dbReference>
<dbReference type="Proteomes" id="UP000501991">
    <property type="component" value="Chromosome"/>
</dbReference>
<feature type="chain" id="PRO_5025481198" description="DNA repair protein" evidence="2">
    <location>
        <begin position="21"/>
        <end position="209"/>
    </location>
</feature>
<name>A0A6C1AZZ4_9RHOO</name>